<dbReference type="UniPathway" id="UPA00378"/>
<dbReference type="PANTHER" id="PTHR12526">
    <property type="entry name" value="GLYCOSYLTRANSFERASE"/>
    <property type="match status" value="1"/>
</dbReference>
<dbReference type="GO" id="GO:0017122">
    <property type="term" value="C:protein N-acetylglucosaminyltransferase complex"/>
    <property type="evidence" value="ECO:0007669"/>
    <property type="project" value="UniProtKB-UniRule"/>
</dbReference>
<keyword evidence="7 11" id="KW-0808">Transferase</keyword>
<proteinExistence type="inferred from homology"/>
<dbReference type="InterPro" id="IPR014267">
    <property type="entry name" value="GtfA"/>
</dbReference>
<comment type="similarity">
    <text evidence="3 11">Belongs to the glycosyltransferase group 1 family. Glycosyltransferase 4 subfamily.</text>
</comment>
<sequence length="501" mass="58160">MIYHLNFGIGWASSGVEYAQKYRAEILRQIDIQNKFVYLDFMSNENIQTLTSNIGFKDDEVIWLYQYFTDIDIHPTTYHIDDLVNSIQDSIIRTEQVGKIKLLVLPGQDNYVRCYMHNTEEGTVDRAEFVSNGKLIRKDYFNYTRLFSEYYAPKANKPELYLRHFYQEDGRIAYSEYINGSDSMFFINEVKLYSKAEFVAYFIQQLNLSHKDIVIIDRSTNIGQAVLQNKNDAKVGVVIHAEHFSDHFTDAEHILWNNFYDYVFTEAKHIDFYITATDAQNKLLKQQFEQYKNLHPKIYTIPVGSIDQLIKPKSRKRYSLISASRLASEKHIDLIAKAVIKAKKELPDLTLDIYGEGGEKEKLSQIIVDHDAQEYIKMKGHVDLKTVYSNYELFLSASQSEGFGLTLMEAVGSGLGMIGFDVNYGTKTFIEHEGNGFLIPLQLDQIANDEMINIYAKKIVDFYKSLDYKDVELNSYSIAKEFRTEILTKKWKTLIEEVQND</sequence>
<dbReference type="FunFam" id="3.40.50.2000:FF:000196">
    <property type="entry name" value="UDP-N-acetylglucosamine--peptide N-acetylglucosaminyltransferase GtfA subunit"/>
    <property type="match status" value="1"/>
</dbReference>
<feature type="domain" description="GtfA extended beta-sheet meander" evidence="13">
    <location>
        <begin position="94"/>
        <end position="188"/>
    </location>
</feature>
<keyword evidence="6 11" id="KW-0328">Glycosyltransferase</keyword>
<dbReference type="EC" id="2.4.1.-" evidence="11"/>
<protein>
    <recommendedName>
        <fullName evidence="11">UDP-N-acetylglucosamine--peptide N-acetylglucosaminyltransferase GtfA subunit</fullName>
        <ecNumber evidence="11">2.4.1.-</ecNumber>
    </recommendedName>
    <alternativeName>
        <fullName evidence="11">Glycosyltransferase GtfA</fullName>
    </alternativeName>
</protein>
<comment type="subunit">
    <text evidence="11">Forms a heterotetramer with 2 subunits each of GtfA and GtfB. Part of the accessory SecA2/SecY2 protein translocation apparatus.</text>
</comment>
<dbReference type="EMBL" id="RKRK01000003">
    <property type="protein sequence ID" value="RPF56701.1"/>
    <property type="molecule type" value="Genomic_DNA"/>
</dbReference>
<keyword evidence="5 11" id="KW-0963">Cytoplasm</keyword>
<keyword evidence="15" id="KW-1185">Reference proteome</keyword>
<dbReference type="Proteomes" id="UP000277108">
    <property type="component" value="Unassembled WGS sequence"/>
</dbReference>
<dbReference type="NCBIfam" id="TIGR02918">
    <property type="entry name" value="accessory Sec system glycosyltransferase GtfA"/>
    <property type="match status" value="1"/>
</dbReference>
<evidence type="ECO:0000256" key="3">
    <source>
        <dbReference type="ARBA" id="ARBA00009481"/>
    </source>
</evidence>
<dbReference type="InterPro" id="IPR001296">
    <property type="entry name" value="Glyco_trans_1"/>
</dbReference>
<dbReference type="GO" id="GO:0016757">
    <property type="term" value="F:glycosyltransferase activity"/>
    <property type="evidence" value="ECO:0007669"/>
    <property type="project" value="UniProtKB-UniRule"/>
</dbReference>
<evidence type="ECO:0000256" key="9">
    <source>
        <dbReference type="ARBA" id="ARBA00023136"/>
    </source>
</evidence>
<comment type="catalytic activity">
    <reaction evidence="10 11">
        <text>L-seryl-[protein] + UDP-N-acetyl-alpha-D-glucosamine = 3-O-[N-acetyl-alpha-D-glucosaminyl]-L-seryl-[protein] + UDP + H(+)</text>
        <dbReference type="Rhea" id="RHEA:59872"/>
        <dbReference type="Rhea" id="RHEA-COMP:9863"/>
        <dbReference type="Rhea" id="RHEA-COMP:15471"/>
        <dbReference type="ChEBI" id="CHEBI:15378"/>
        <dbReference type="ChEBI" id="CHEBI:29999"/>
        <dbReference type="ChEBI" id="CHEBI:57705"/>
        <dbReference type="ChEBI" id="CHEBI:58223"/>
        <dbReference type="ChEBI" id="CHEBI:143279"/>
    </reaction>
</comment>
<comment type="pathway">
    <text evidence="2 11">Protein modification; protein glycosylation.</text>
</comment>
<gene>
    <name evidence="11" type="primary">gtfA</name>
    <name evidence="14" type="ORF">EDD62_1357</name>
</gene>
<accession>A0A3N5CGS6</accession>
<dbReference type="OrthoDB" id="9765175at2"/>
<evidence type="ECO:0000259" key="13">
    <source>
        <dbReference type="Pfam" id="PF22145"/>
    </source>
</evidence>
<dbReference type="Pfam" id="PF22145">
    <property type="entry name" value="GtfA_EBD"/>
    <property type="match status" value="1"/>
</dbReference>
<evidence type="ECO:0000256" key="10">
    <source>
        <dbReference type="ARBA" id="ARBA00052053"/>
    </source>
</evidence>
<evidence type="ECO:0000256" key="5">
    <source>
        <dbReference type="ARBA" id="ARBA00022490"/>
    </source>
</evidence>
<evidence type="ECO:0000313" key="15">
    <source>
        <dbReference type="Proteomes" id="UP000277108"/>
    </source>
</evidence>
<feature type="binding site" evidence="11">
    <location>
        <begin position="15"/>
        <end position="18"/>
    </location>
    <ligand>
        <name>UDP</name>
        <dbReference type="ChEBI" id="CHEBI:58223"/>
    </ligand>
</feature>
<evidence type="ECO:0000256" key="11">
    <source>
        <dbReference type="HAMAP-Rule" id="MF_01472"/>
    </source>
</evidence>
<feature type="binding site" evidence="11">
    <location>
        <begin position="381"/>
        <end position="382"/>
    </location>
    <ligand>
        <name>UDP</name>
        <dbReference type="ChEBI" id="CHEBI:58223"/>
    </ligand>
</feature>
<evidence type="ECO:0000313" key="14">
    <source>
        <dbReference type="EMBL" id="RPF56701.1"/>
    </source>
</evidence>
<feature type="domain" description="Glycosyl transferase family 1" evidence="12">
    <location>
        <begin position="313"/>
        <end position="442"/>
    </location>
</feature>
<evidence type="ECO:0000256" key="1">
    <source>
        <dbReference type="ARBA" id="ARBA00004236"/>
    </source>
</evidence>
<dbReference type="GO" id="GO:0005886">
    <property type="term" value="C:plasma membrane"/>
    <property type="evidence" value="ECO:0007669"/>
    <property type="project" value="UniProtKB-SubCell"/>
</dbReference>
<dbReference type="HAMAP" id="MF_01472">
    <property type="entry name" value="GtfA"/>
    <property type="match status" value="1"/>
</dbReference>
<dbReference type="Pfam" id="PF00534">
    <property type="entry name" value="Glycos_transf_1"/>
    <property type="match status" value="1"/>
</dbReference>
<comment type="function">
    <text evidence="11">Required for polymorphic O-glycosylation of the serine-rich repeat protein in this bacteria. Catalyzes the first step in glycosylation by transferring N-acetylglucosamine from UDP-GlcNAc to serine residues in the substrate protein. Part of the accessory SecA2/SecY2 system specifically required to export serine-rich repeat cell wall proteins usually encoded upstream in the same operon.</text>
</comment>
<dbReference type="GO" id="GO:0000166">
    <property type="term" value="F:nucleotide binding"/>
    <property type="evidence" value="ECO:0007669"/>
    <property type="project" value="UniProtKB-KW"/>
</dbReference>
<dbReference type="Gene3D" id="3.40.50.2000">
    <property type="entry name" value="Glycogen Phosphorylase B"/>
    <property type="match status" value="2"/>
</dbReference>
<keyword evidence="4 11" id="KW-1003">Cell membrane</keyword>
<evidence type="ECO:0000256" key="4">
    <source>
        <dbReference type="ARBA" id="ARBA00022475"/>
    </source>
</evidence>
<dbReference type="AlphaFoldDB" id="A0A3N5CGS6"/>
<feature type="binding site" evidence="11">
    <location>
        <begin position="401"/>
        <end position="404"/>
    </location>
    <ligand>
        <name>N-acetyl-D-glucosamine</name>
        <dbReference type="ChEBI" id="CHEBI:506227"/>
    </ligand>
</feature>
<name>A0A3N5CGS6_9BACL</name>
<dbReference type="InterPro" id="IPR054396">
    <property type="entry name" value="GtfA_EBD"/>
</dbReference>
<feature type="binding site" evidence="11">
    <location>
        <position position="240"/>
    </location>
    <ligand>
        <name>N-acetyl-D-glucosamine</name>
        <dbReference type="ChEBI" id="CHEBI:506227"/>
    </ligand>
</feature>
<dbReference type="GO" id="GO:0005737">
    <property type="term" value="C:cytoplasm"/>
    <property type="evidence" value="ECO:0007669"/>
    <property type="project" value="UniProtKB-SubCell"/>
</dbReference>
<evidence type="ECO:0000256" key="7">
    <source>
        <dbReference type="ARBA" id="ARBA00022679"/>
    </source>
</evidence>
<comment type="caution">
    <text evidence="14">The sequence shown here is derived from an EMBL/GenBank/DDBJ whole genome shotgun (WGS) entry which is preliminary data.</text>
</comment>
<evidence type="ECO:0000256" key="6">
    <source>
        <dbReference type="ARBA" id="ARBA00022676"/>
    </source>
</evidence>
<dbReference type="PANTHER" id="PTHR12526:SF629">
    <property type="entry name" value="TEICHURONIC ACID BIOSYNTHESIS GLYCOSYLTRANSFERASE TUAH-RELATED"/>
    <property type="match status" value="1"/>
</dbReference>
<dbReference type="SUPFAM" id="SSF53756">
    <property type="entry name" value="UDP-Glycosyltransferase/glycogen phosphorylase"/>
    <property type="match status" value="1"/>
</dbReference>
<evidence type="ECO:0000259" key="12">
    <source>
        <dbReference type="Pfam" id="PF00534"/>
    </source>
</evidence>
<dbReference type="CDD" id="cd04949">
    <property type="entry name" value="GT4_GtfA-like"/>
    <property type="match status" value="1"/>
</dbReference>
<organism evidence="14 15">
    <name type="scientific">Abyssicoccus albus</name>
    <dbReference type="NCBI Taxonomy" id="1817405"/>
    <lineage>
        <taxon>Bacteria</taxon>
        <taxon>Bacillati</taxon>
        <taxon>Bacillota</taxon>
        <taxon>Bacilli</taxon>
        <taxon>Bacillales</taxon>
        <taxon>Abyssicoccaceae</taxon>
    </lineage>
</organism>
<keyword evidence="8 11" id="KW-0547">Nucleotide-binding</keyword>
<keyword evidence="9 11" id="KW-0472">Membrane</keyword>
<dbReference type="RefSeq" id="WP_123808028.1">
    <property type="nucleotide sequence ID" value="NZ_RKRK01000003.1"/>
</dbReference>
<comment type="subcellular location">
    <subcellularLocation>
        <location evidence="1 11">Cell membrane</location>
        <topology evidence="11">Peripheral membrane protein</topology>
    </subcellularLocation>
    <subcellularLocation>
        <location evidence="11">Cytoplasm</location>
    </subcellularLocation>
    <text evidence="11">Cell membrane association requires GtfB.</text>
</comment>
<evidence type="ECO:0000256" key="8">
    <source>
        <dbReference type="ARBA" id="ARBA00022741"/>
    </source>
</evidence>
<reference evidence="14 15" key="1">
    <citation type="submission" date="2018-11" db="EMBL/GenBank/DDBJ databases">
        <title>Genomic Encyclopedia of Type Strains, Phase IV (KMG-IV): sequencing the most valuable type-strain genomes for metagenomic binning, comparative biology and taxonomic classification.</title>
        <authorList>
            <person name="Goeker M."/>
        </authorList>
    </citation>
    <scope>NUCLEOTIDE SEQUENCE [LARGE SCALE GENOMIC DNA]</scope>
    <source>
        <strain evidence="14 15">DSM 29158</strain>
    </source>
</reference>
<evidence type="ECO:0000256" key="2">
    <source>
        <dbReference type="ARBA" id="ARBA00004922"/>
    </source>
</evidence>